<dbReference type="InterPro" id="IPR037213">
    <property type="entry name" value="Run_dom_sf"/>
</dbReference>
<organism evidence="10 11">
    <name type="scientific">Rhynchophorus ferrugineus</name>
    <name type="common">Red palm weevil</name>
    <name type="synonym">Curculio ferrugineus</name>
    <dbReference type="NCBI Taxonomy" id="354439"/>
    <lineage>
        <taxon>Eukaryota</taxon>
        <taxon>Metazoa</taxon>
        <taxon>Ecdysozoa</taxon>
        <taxon>Arthropoda</taxon>
        <taxon>Hexapoda</taxon>
        <taxon>Insecta</taxon>
        <taxon>Pterygota</taxon>
        <taxon>Neoptera</taxon>
        <taxon>Endopterygota</taxon>
        <taxon>Coleoptera</taxon>
        <taxon>Polyphaga</taxon>
        <taxon>Cucujiformia</taxon>
        <taxon>Curculionidae</taxon>
        <taxon>Dryophthorinae</taxon>
        <taxon>Rhynchophorus</taxon>
    </lineage>
</organism>
<keyword evidence="11" id="KW-1185">Reference proteome</keyword>
<keyword evidence="6" id="KW-0863">Zinc-finger</keyword>
<dbReference type="CDD" id="cd17679">
    <property type="entry name" value="RUN_PLEKHM1"/>
    <property type="match status" value="1"/>
</dbReference>
<evidence type="ECO:0000256" key="5">
    <source>
        <dbReference type="ARBA" id="ARBA00022753"/>
    </source>
</evidence>
<reference evidence="10" key="1">
    <citation type="submission" date="2020-08" db="EMBL/GenBank/DDBJ databases">
        <title>Genome sequencing and assembly of the red palm weevil Rhynchophorus ferrugineus.</title>
        <authorList>
            <person name="Dias G.B."/>
            <person name="Bergman C.M."/>
            <person name="Manee M."/>
        </authorList>
    </citation>
    <scope>NUCLEOTIDE SEQUENCE</scope>
    <source>
        <strain evidence="10">AA-2017</strain>
        <tissue evidence="10">Whole larva</tissue>
    </source>
</reference>
<evidence type="ECO:0000256" key="4">
    <source>
        <dbReference type="ARBA" id="ARBA00022737"/>
    </source>
</evidence>
<evidence type="ECO:0000256" key="1">
    <source>
        <dbReference type="ARBA" id="ARBA00004603"/>
    </source>
</evidence>
<evidence type="ECO:0000256" key="3">
    <source>
        <dbReference type="ARBA" id="ARBA00022723"/>
    </source>
</evidence>
<dbReference type="InterPro" id="IPR004012">
    <property type="entry name" value="Run_dom"/>
</dbReference>
<evidence type="ECO:0000259" key="9">
    <source>
        <dbReference type="PROSITE" id="PS50826"/>
    </source>
</evidence>
<evidence type="ECO:0000256" key="6">
    <source>
        <dbReference type="ARBA" id="ARBA00022771"/>
    </source>
</evidence>
<dbReference type="GO" id="GO:0005770">
    <property type="term" value="C:late endosome"/>
    <property type="evidence" value="ECO:0007669"/>
    <property type="project" value="UniProtKB-SubCell"/>
</dbReference>
<dbReference type="PANTHER" id="PTHR12326:SF12">
    <property type="entry name" value="PLECKSTRIN HOMOLOGY AND RUN DOMAIN CONTAINING M1"/>
    <property type="match status" value="1"/>
</dbReference>
<dbReference type="Proteomes" id="UP000625711">
    <property type="component" value="Unassembled WGS sequence"/>
</dbReference>
<proteinExistence type="predicted"/>
<evidence type="ECO:0000313" key="10">
    <source>
        <dbReference type="EMBL" id="KAF7287429.1"/>
    </source>
</evidence>
<dbReference type="AlphaFoldDB" id="A0A834MPI7"/>
<sequence>MNKLLKSVRPSSKKDDVIKESITTNLSVTVKEIQYAGVEESKANRIIDISEAINQLCSTVEAIFLHGLKDSLRHKFKRALADVDERPDPNFWSPLLVISHRQIIDQILNLSQITTEVGQCRAWVRLVLNDCLLSSYLLTIRQDLSTLKSFYNTNAYIRDADHLEVAQKFIEGVEAFKTFTLHSNSSLLNTWPLQSLILSGIWAPTLKNCPIAACDDVALIIEETSKEQVHSSQEESSDTVSLCSAISSGSQASGLKPVTLLSEDDVLKIILGENKDSTISEAPRFSSDYSETEHDKNIIEDNLNHNVGNSLKGKGWSFDEKQEEEDTSQKQIEPEENKVLINKEKKSVEGSFTALIESYNTLSDTSIRTTNIREVWKKFEDERLSEPLQHITENQEISVPTITNLSPMKSEAMSLAVQLGKIANERGLDVQDFECAGCKQPLSIEHKPNVCHYTGEYYCNACMHEEAVSIPARIIHNWDFEKYSVSRKSFNYINEIKDHPVIDFKILNPYIYGAVEEMAQLQIMRNQLNYLRAYLYTCREPIIEQLQKQMWPREYMYEHIHQYSISDLHEIQNNVLAQELEKVVQFGKNHVSNCWLCSQKGFVCEICTKPKALFPFDVDNVYKCEMCNAVYHKHCLNSSKPCPKCERRKKREELPLLSAIRVE</sequence>
<dbReference type="PANTHER" id="PTHR12326">
    <property type="entry name" value="PLECKSTRIN HOMOLOGY DOMAIN CONTAINING PROTEIN"/>
    <property type="match status" value="1"/>
</dbReference>
<evidence type="ECO:0000256" key="8">
    <source>
        <dbReference type="ARBA" id="ARBA00023006"/>
    </source>
</evidence>
<gene>
    <name evidence="10" type="ORF">GWI33_001402</name>
</gene>
<keyword evidence="4" id="KW-0677">Repeat</keyword>
<dbReference type="SUPFAM" id="SSF140741">
    <property type="entry name" value="RUN domain-like"/>
    <property type="match status" value="1"/>
</dbReference>
<accession>A0A834MPI7</accession>
<keyword evidence="3" id="KW-0479">Metal-binding</keyword>
<dbReference type="EMBL" id="JAACXV010000013">
    <property type="protein sequence ID" value="KAF7287429.1"/>
    <property type="molecule type" value="Genomic_DNA"/>
</dbReference>
<keyword evidence="2" id="KW-0597">Phosphoprotein</keyword>
<comment type="subcellular location">
    <subcellularLocation>
        <location evidence="1">Late endosome</location>
    </subcellularLocation>
</comment>
<evidence type="ECO:0000256" key="2">
    <source>
        <dbReference type="ARBA" id="ARBA00022553"/>
    </source>
</evidence>
<dbReference type="InterPro" id="IPR051366">
    <property type="entry name" value="DEF8"/>
</dbReference>
<dbReference type="CDD" id="cd15489">
    <property type="entry name" value="PHD_SF"/>
    <property type="match status" value="1"/>
</dbReference>
<dbReference type="Gene3D" id="1.20.58.900">
    <property type="match status" value="1"/>
</dbReference>
<dbReference type="Pfam" id="PF13901">
    <property type="entry name" value="RH_dom"/>
    <property type="match status" value="1"/>
</dbReference>
<keyword evidence="7" id="KW-0862">Zinc</keyword>
<keyword evidence="5" id="KW-0967">Endosome</keyword>
<dbReference type="GO" id="GO:0008270">
    <property type="term" value="F:zinc ion binding"/>
    <property type="evidence" value="ECO:0007669"/>
    <property type="project" value="UniProtKB-KW"/>
</dbReference>
<comment type="caution">
    <text evidence="10">The sequence shown here is derived from an EMBL/GenBank/DDBJ whole genome shotgun (WGS) entry which is preliminary data.</text>
</comment>
<dbReference type="Pfam" id="PF02759">
    <property type="entry name" value="RUN"/>
    <property type="match status" value="1"/>
</dbReference>
<evidence type="ECO:0000256" key="7">
    <source>
        <dbReference type="ARBA" id="ARBA00022833"/>
    </source>
</evidence>
<dbReference type="OrthoDB" id="62364at2759"/>
<keyword evidence="8" id="KW-0072">Autophagy</keyword>
<protein>
    <recommendedName>
        <fullName evidence="9">RUN domain-containing protein</fullName>
    </recommendedName>
</protein>
<dbReference type="GO" id="GO:0006914">
    <property type="term" value="P:autophagy"/>
    <property type="evidence" value="ECO:0007669"/>
    <property type="project" value="UniProtKB-KW"/>
</dbReference>
<dbReference type="SMART" id="SM01175">
    <property type="entry name" value="DUF4206"/>
    <property type="match status" value="1"/>
</dbReference>
<dbReference type="SMART" id="SM00593">
    <property type="entry name" value="RUN"/>
    <property type="match status" value="1"/>
</dbReference>
<evidence type="ECO:0000313" key="11">
    <source>
        <dbReference type="Proteomes" id="UP000625711"/>
    </source>
</evidence>
<dbReference type="InterPro" id="IPR047326">
    <property type="entry name" value="RUN_PLEKHM1"/>
</dbReference>
<feature type="domain" description="RUN" evidence="9">
    <location>
        <begin position="47"/>
        <end position="186"/>
    </location>
</feature>
<dbReference type="InterPro" id="IPR025258">
    <property type="entry name" value="RH_dom"/>
</dbReference>
<name>A0A834MPI7_RHYFE</name>
<dbReference type="PROSITE" id="PS50826">
    <property type="entry name" value="RUN"/>
    <property type="match status" value="1"/>
</dbReference>